<evidence type="ECO:0000256" key="1">
    <source>
        <dbReference type="ARBA" id="ARBA00007673"/>
    </source>
</evidence>
<reference evidence="3 4" key="1">
    <citation type="submission" date="2019-03" db="EMBL/GenBank/DDBJ databases">
        <title>Genomic Encyclopedia of Type Strains, Phase IV (KMG-IV): sequencing the most valuable type-strain genomes for metagenomic binning, comparative biology and taxonomic classification.</title>
        <authorList>
            <person name="Goeker M."/>
        </authorList>
    </citation>
    <scope>NUCLEOTIDE SEQUENCE [LARGE SCALE GENOMIC DNA]</scope>
    <source>
        <strain evidence="3 4">DSM 203</strain>
    </source>
</reference>
<dbReference type="InterPro" id="IPR012709">
    <property type="entry name" value="PrpF"/>
</dbReference>
<dbReference type="Proteomes" id="UP000295247">
    <property type="component" value="Unassembled WGS sequence"/>
</dbReference>
<comment type="caution">
    <text evidence="3">The sequence shown here is derived from an EMBL/GenBank/DDBJ whole genome shotgun (WGS) entry which is preliminary data.</text>
</comment>
<dbReference type="Gene3D" id="3.10.310.10">
    <property type="entry name" value="Diaminopimelate Epimerase, Chain A, domain 1"/>
    <property type="match status" value="2"/>
</dbReference>
<dbReference type="InterPro" id="IPR007400">
    <property type="entry name" value="PrpF-like"/>
</dbReference>
<gene>
    <name evidence="3" type="ORF">EDC29_108123</name>
</gene>
<dbReference type="PANTHER" id="PTHR43709:SF2">
    <property type="entry name" value="DUF453 DOMAIN PROTEIN (AFU_ORTHOLOGUE AFUA_6G00360)"/>
    <property type="match status" value="1"/>
</dbReference>
<dbReference type="PANTHER" id="PTHR43709">
    <property type="entry name" value="ACONITATE ISOMERASE-RELATED"/>
    <property type="match status" value="1"/>
</dbReference>
<keyword evidence="2 3" id="KW-0413">Isomerase</keyword>
<evidence type="ECO:0000256" key="2">
    <source>
        <dbReference type="ARBA" id="ARBA00023235"/>
    </source>
</evidence>
<evidence type="ECO:0000313" key="4">
    <source>
        <dbReference type="Proteomes" id="UP000295247"/>
    </source>
</evidence>
<organism evidence="3 4">
    <name type="scientific">Marichromatium gracile</name>
    <name type="common">Chromatium gracile</name>
    <dbReference type="NCBI Taxonomy" id="1048"/>
    <lineage>
        <taxon>Bacteria</taxon>
        <taxon>Pseudomonadati</taxon>
        <taxon>Pseudomonadota</taxon>
        <taxon>Gammaproteobacteria</taxon>
        <taxon>Chromatiales</taxon>
        <taxon>Chromatiaceae</taxon>
        <taxon>Marichromatium</taxon>
    </lineage>
</organism>
<dbReference type="SUPFAM" id="SSF54506">
    <property type="entry name" value="Diaminopimelate epimerase-like"/>
    <property type="match status" value="2"/>
</dbReference>
<dbReference type="Pfam" id="PF04303">
    <property type="entry name" value="PrpF"/>
    <property type="match status" value="1"/>
</dbReference>
<name>A0A4R4A8U5_MARGR</name>
<comment type="similarity">
    <text evidence="1">Belongs to the PrpF family.</text>
</comment>
<proteinExistence type="inferred from homology"/>
<protein>
    <submittedName>
        <fullName evidence="3">2-methylaconitate cis-trans isomerase</fullName>
    </submittedName>
</protein>
<sequence length="391" mass="41238">MSDPTRPRRAQRGVPAVWMRGGTSKGVFFHAADLPADPVERDALLLRALGSPDPYGQQIDGLGGATSSTSKVVLIAPSERPDCDVDYRFGHVSITDPVIDYSGNCGNLTAAVGPFAIEEGLVRAQEGVTEVRIWQANIGKRIIARVPVRDGEPVVDGDFRLDGVPWPGAAVELSFLDPGGSAEAPLLPTGRACEQIEVPGVGVLAVSLINAGNPTVFVRAADLGLDGREQRATIDGDPALLDRLERIRAHCAVRMGLGETPEAVSRARPATPKLAWVAPAADYRDSTGASVPATRCDLLARILSMGRLHHAFTGTGAVALAVAAALPGTLVNALTPWAGEHGVRHVRIGHPAGVLEVGAEVVPADAGWTARRAIMRRSARRLMEGRVLVPW</sequence>
<evidence type="ECO:0000313" key="3">
    <source>
        <dbReference type="EMBL" id="TCW34959.1"/>
    </source>
</evidence>
<dbReference type="GO" id="GO:0019629">
    <property type="term" value="P:propionate catabolic process, 2-methylcitrate cycle"/>
    <property type="evidence" value="ECO:0007669"/>
    <property type="project" value="InterPro"/>
</dbReference>
<dbReference type="NCBIfam" id="TIGR02334">
    <property type="entry name" value="prpF"/>
    <property type="match status" value="1"/>
</dbReference>
<dbReference type="GO" id="GO:0016853">
    <property type="term" value="F:isomerase activity"/>
    <property type="evidence" value="ECO:0007669"/>
    <property type="project" value="UniProtKB-KW"/>
</dbReference>
<dbReference type="RefSeq" id="WP_132230116.1">
    <property type="nucleotide sequence ID" value="NZ_NRRH01000039.1"/>
</dbReference>
<dbReference type="AlphaFoldDB" id="A0A4R4A8U5"/>
<accession>A0A4R4A8U5</accession>
<dbReference type="EMBL" id="SMDC01000008">
    <property type="protein sequence ID" value="TCW34959.1"/>
    <property type="molecule type" value="Genomic_DNA"/>
</dbReference>